<evidence type="ECO:0000313" key="1">
    <source>
        <dbReference type="EMBL" id="KAJ5557175.1"/>
    </source>
</evidence>
<sequence>MSTQSGLDGWDNCKFEGYVKLLLLKRGRQIEEAFDFTDLLGEQTEVSDLESTDSVDVNILSQFDEDKLKRALLDRLSELVANKKGKGGHHVSASLMIEWPDKVDILVAKNTGLTKKGLSAEMLQKIESSLRSISRLNRQGLSYFLQSFS</sequence>
<accession>A0AAD6D8X3</accession>
<dbReference type="AlphaFoldDB" id="A0AAD6D8X3"/>
<proteinExistence type="predicted"/>
<dbReference type="Proteomes" id="UP001220324">
    <property type="component" value="Unassembled WGS sequence"/>
</dbReference>
<organism evidence="1 2">
    <name type="scientific">Penicillium frequentans</name>
    <dbReference type="NCBI Taxonomy" id="3151616"/>
    <lineage>
        <taxon>Eukaryota</taxon>
        <taxon>Fungi</taxon>
        <taxon>Dikarya</taxon>
        <taxon>Ascomycota</taxon>
        <taxon>Pezizomycotina</taxon>
        <taxon>Eurotiomycetes</taxon>
        <taxon>Eurotiomycetidae</taxon>
        <taxon>Eurotiales</taxon>
        <taxon>Aspergillaceae</taxon>
        <taxon>Penicillium</taxon>
    </lineage>
</organism>
<name>A0AAD6D8X3_9EURO</name>
<protein>
    <submittedName>
        <fullName evidence="1">Uncharacterized protein</fullName>
    </submittedName>
</protein>
<gene>
    <name evidence="1" type="ORF">N7494_001090</name>
</gene>
<comment type="caution">
    <text evidence="1">The sequence shown here is derived from an EMBL/GenBank/DDBJ whole genome shotgun (WGS) entry which is preliminary data.</text>
</comment>
<dbReference type="EMBL" id="JAQIZZ010000001">
    <property type="protein sequence ID" value="KAJ5557175.1"/>
    <property type="molecule type" value="Genomic_DNA"/>
</dbReference>
<keyword evidence="2" id="KW-1185">Reference proteome</keyword>
<reference evidence="1 2" key="1">
    <citation type="journal article" date="2023" name="IMA Fungus">
        <title>Comparative genomic study of the Penicillium genus elucidates a diverse pangenome and 15 lateral gene transfer events.</title>
        <authorList>
            <person name="Petersen C."/>
            <person name="Sorensen T."/>
            <person name="Nielsen M.R."/>
            <person name="Sondergaard T.E."/>
            <person name="Sorensen J.L."/>
            <person name="Fitzpatrick D.A."/>
            <person name="Frisvad J.C."/>
            <person name="Nielsen K.L."/>
        </authorList>
    </citation>
    <scope>NUCLEOTIDE SEQUENCE [LARGE SCALE GENOMIC DNA]</scope>
    <source>
        <strain evidence="1 2">IBT 35679</strain>
    </source>
</reference>
<evidence type="ECO:0000313" key="2">
    <source>
        <dbReference type="Proteomes" id="UP001220324"/>
    </source>
</evidence>